<gene>
    <name evidence="4" type="ORF">ACFFI0_25830</name>
</gene>
<accession>A0ABV6HS94</accession>
<dbReference type="PANTHER" id="PTHR36120">
    <property type="entry name" value="FUCOSE ISOMERASE"/>
    <property type="match status" value="1"/>
</dbReference>
<dbReference type="Pfam" id="PF02952">
    <property type="entry name" value="Fucose_iso_C"/>
    <property type="match status" value="1"/>
</dbReference>
<proteinExistence type="predicted"/>
<dbReference type="PANTHER" id="PTHR36120:SF1">
    <property type="entry name" value="L-FUCOSE ISOMERASE C-TERMINAL DOMAIN-CONTAINING PROTEIN"/>
    <property type="match status" value="1"/>
</dbReference>
<feature type="domain" description="L-fucose isomerase C-terminal" evidence="3">
    <location>
        <begin position="340"/>
        <end position="466"/>
    </location>
</feature>
<evidence type="ECO:0000259" key="3">
    <source>
        <dbReference type="Pfam" id="PF02952"/>
    </source>
</evidence>
<dbReference type="InterPro" id="IPR015888">
    <property type="entry name" value="Fuc_isomerase_C"/>
</dbReference>
<evidence type="ECO:0000256" key="2">
    <source>
        <dbReference type="ARBA" id="ARBA00023277"/>
    </source>
</evidence>
<dbReference type="Proteomes" id="UP001589774">
    <property type="component" value="Unassembled WGS sequence"/>
</dbReference>
<dbReference type="InterPro" id="IPR009015">
    <property type="entry name" value="Fucose_isomerase_N/cen_sf"/>
</dbReference>
<comment type="caution">
    <text evidence="4">The sequence shown here is derived from an EMBL/GenBank/DDBJ whole genome shotgun (WGS) entry which is preliminary data.</text>
</comment>
<sequence length="472" mass="52182">MNNKGTLGVIIGNRDFFPDKLVSEARLEIMEQLERLHINYVVLDEFQTKLGGVETFKDAQRCAELFRRHASEIVGILVVLPNFGDERGVAETLKLAGLDVPVLVQAYPDELNKLDLARRRDSWCGKISVCNNLYQYGIKYTLTNQHVLHPKDPAFAQEVLDFLAVCRVVGGLKRLRIGAVGARPGGFNTVRYSEKLLQRHGISVITVDLSEILGRANRLTKEDASVKEHLDRINAYASQGKTPDEAMIQIAKLDVVLNQFMVEHDLDATAIQCWTSLQTNYGCNVCTSMSIMSENMLPSACEVDVTGTLSMYAMQLASSSPSALVDWNNNYADDANKCVLFHCGNWAKSFLPDVEISNAPILGTSVGVENTYGALDGRTPASPLTYGRISTDDPKGIIKAYIGEGTLTDDPLNTFGNRAVAQIPDLQRLMQYVCRNGFEHHVVMNASNTAGILKEALGNYMGWEVYQHCPEN</sequence>
<reference evidence="4 5" key="1">
    <citation type="submission" date="2024-09" db="EMBL/GenBank/DDBJ databases">
        <authorList>
            <person name="Sun Q."/>
            <person name="Mori K."/>
        </authorList>
    </citation>
    <scope>NUCLEOTIDE SEQUENCE [LARGE SCALE GENOMIC DNA]</scope>
    <source>
        <strain evidence="4 5">CCM 7765</strain>
    </source>
</reference>
<keyword evidence="2" id="KW-0119">Carbohydrate metabolism</keyword>
<dbReference type="CDD" id="cd00578">
    <property type="entry name" value="L-fuc_L-ara-isomerases"/>
    <property type="match status" value="1"/>
</dbReference>
<dbReference type="RefSeq" id="WP_149105504.1">
    <property type="nucleotide sequence ID" value="NZ_JBHLWO010000007.1"/>
</dbReference>
<evidence type="ECO:0000256" key="1">
    <source>
        <dbReference type="ARBA" id="ARBA00023235"/>
    </source>
</evidence>
<evidence type="ECO:0000313" key="5">
    <source>
        <dbReference type="Proteomes" id="UP001589774"/>
    </source>
</evidence>
<dbReference type="GO" id="GO:0016853">
    <property type="term" value="F:isomerase activity"/>
    <property type="evidence" value="ECO:0007669"/>
    <property type="project" value="UniProtKB-KW"/>
</dbReference>
<name>A0ABV6HS94_9SPHI</name>
<dbReference type="EMBL" id="JBHLWO010000007">
    <property type="protein sequence ID" value="MFC0321759.1"/>
    <property type="molecule type" value="Genomic_DNA"/>
</dbReference>
<keyword evidence="5" id="KW-1185">Reference proteome</keyword>
<organism evidence="4 5">
    <name type="scientific">Olivibacter oleidegradans</name>
    <dbReference type="NCBI Taxonomy" id="760123"/>
    <lineage>
        <taxon>Bacteria</taxon>
        <taxon>Pseudomonadati</taxon>
        <taxon>Bacteroidota</taxon>
        <taxon>Sphingobacteriia</taxon>
        <taxon>Sphingobacteriales</taxon>
        <taxon>Sphingobacteriaceae</taxon>
        <taxon>Olivibacter</taxon>
    </lineage>
</organism>
<keyword evidence="1 4" id="KW-0413">Isomerase</keyword>
<protein>
    <submittedName>
        <fullName evidence="4">L-fucose/L-arabinose isomerase family protein</fullName>
    </submittedName>
</protein>
<dbReference type="SUPFAM" id="SSF53743">
    <property type="entry name" value="FucI/AraA N-terminal and middle domains"/>
    <property type="match status" value="1"/>
</dbReference>
<evidence type="ECO:0000313" key="4">
    <source>
        <dbReference type="EMBL" id="MFC0321759.1"/>
    </source>
</evidence>